<comment type="caution">
    <text evidence="1">The sequence shown here is derived from an EMBL/GenBank/DDBJ whole genome shotgun (WGS) entry which is preliminary data.</text>
</comment>
<reference evidence="1 2" key="1">
    <citation type="submission" date="2024-01" db="EMBL/GenBank/DDBJ databases">
        <title>Genome assemblies of Stephania.</title>
        <authorList>
            <person name="Yang L."/>
        </authorList>
    </citation>
    <scope>NUCLEOTIDE SEQUENCE [LARGE SCALE GENOMIC DNA]</scope>
    <source>
        <strain evidence="1">YNDBR</strain>
        <tissue evidence="1">Leaf</tissue>
    </source>
</reference>
<evidence type="ECO:0000313" key="1">
    <source>
        <dbReference type="EMBL" id="KAK9128464.1"/>
    </source>
</evidence>
<evidence type="ECO:0000313" key="2">
    <source>
        <dbReference type="Proteomes" id="UP001420932"/>
    </source>
</evidence>
<dbReference type="Proteomes" id="UP001420932">
    <property type="component" value="Unassembled WGS sequence"/>
</dbReference>
<name>A0AAP0J6R3_9MAGN</name>
<dbReference type="EMBL" id="JBBNAF010000007">
    <property type="protein sequence ID" value="KAK9128464.1"/>
    <property type="molecule type" value="Genomic_DNA"/>
</dbReference>
<proteinExistence type="predicted"/>
<sequence>MGGASLSMKRIVGSATLHAMKYRYIRTEKIWIRLANIPRNTYNDEGNDDQHITQDDEEVHQEIPAPPTMEAPYQIAQPYPPDYMSKPCYGLGPLTYMPPVIVFVILRDIYFHLGSRRKIDHHVQLIKPLPSRVDRSI</sequence>
<gene>
    <name evidence="1" type="ORF">Syun_017261</name>
</gene>
<organism evidence="1 2">
    <name type="scientific">Stephania yunnanensis</name>
    <dbReference type="NCBI Taxonomy" id="152371"/>
    <lineage>
        <taxon>Eukaryota</taxon>
        <taxon>Viridiplantae</taxon>
        <taxon>Streptophyta</taxon>
        <taxon>Embryophyta</taxon>
        <taxon>Tracheophyta</taxon>
        <taxon>Spermatophyta</taxon>
        <taxon>Magnoliopsida</taxon>
        <taxon>Ranunculales</taxon>
        <taxon>Menispermaceae</taxon>
        <taxon>Menispermoideae</taxon>
        <taxon>Cissampelideae</taxon>
        <taxon>Stephania</taxon>
    </lineage>
</organism>
<keyword evidence="2" id="KW-1185">Reference proteome</keyword>
<dbReference type="AlphaFoldDB" id="A0AAP0J6R3"/>
<accession>A0AAP0J6R3</accession>
<protein>
    <submittedName>
        <fullName evidence="1">Uncharacterized protein</fullName>
    </submittedName>
</protein>